<dbReference type="PANTHER" id="PTHR43212:SF3">
    <property type="entry name" value="QUERCETIN 2,3-DIOXYGENASE"/>
    <property type="match status" value="1"/>
</dbReference>
<comment type="caution">
    <text evidence="6">The sequence shown here is derived from an EMBL/GenBank/DDBJ whole genome shotgun (WGS) entry which is preliminary data.</text>
</comment>
<comment type="cofactor">
    <cofactor evidence="2">
        <name>Fe cation</name>
        <dbReference type="ChEBI" id="CHEBI:24875"/>
    </cofactor>
    <text evidence="2">Binds 1 Fe cation per subunit.</text>
</comment>
<keyword evidence="2" id="KW-0408">Iron</keyword>
<reference evidence="6 7" key="1">
    <citation type="submission" date="2017-08" db="EMBL/GenBank/DDBJ databases">
        <title>Infants hospitalized years apart are colonized by the same room-sourced microbial strains.</title>
        <authorList>
            <person name="Brooks B."/>
            <person name="Olm M.R."/>
            <person name="Firek B.A."/>
            <person name="Baker R."/>
            <person name="Thomas B.C."/>
            <person name="Morowitz M.J."/>
            <person name="Banfield J.F."/>
        </authorList>
    </citation>
    <scope>NUCLEOTIDE SEQUENCE [LARGE SCALE GENOMIC DNA]</scope>
    <source>
        <strain evidence="6">S2_006_000_R2_64</strain>
    </source>
</reference>
<dbReference type="SUPFAM" id="SSF51182">
    <property type="entry name" value="RmlC-like cupins"/>
    <property type="match status" value="1"/>
</dbReference>
<dbReference type="Pfam" id="PF02678">
    <property type="entry name" value="Pirin"/>
    <property type="match status" value="1"/>
</dbReference>
<dbReference type="InterPro" id="IPR041602">
    <property type="entry name" value="Quercetinase_C"/>
</dbReference>
<dbReference type="InterPro" id="IPR011051">
    <property type="entry name" value="RmlC_Cupin_sf"/>
</dbReference>
<dbReference type="CDD" id="cd02910">
    <property type="entry name" value="cupin_Yhhw_N"/>
    <property type="match status" value="1"/>
</dbReference>
<feature type="binding site" evidence="2">
    <location>
        <position position="57"/>
    </location>
    <ligand>
        <name>Fe cation</name>
        <dbReference type="ChEBI" id="CHEBI:24875"/>
    </ligand>
</feature>
<dbReference type="InterPro" id="IPR003829">
    <property type="entry name" value="Pirin_N_dom"/>
</dbReference>
<dbReference type="GO" id="GO:0046872">
    <property type="term" value="F:metal ion binding"/>
    <property type="evidence" value="ECO:0007669"/>
    <property type="project" value="UniProtKB-KW"/>
</dbReference>
<feature type="domain" description="Quercetin 2,3-dioxygenase C-terminal cupin" evidence="5">
    <location>
        <begin position="155"/>
        <end position="231"/>
    </location>
</feature>
<dbReference type="Proteomes" id="UP000249739">
    <property type="component" value="Unassembled WGS sequence"/>
</dbReference>
<evidence type="ECO:0000256" key="3">
    <source>
        <dbReference type="RuleBase" id="RU003457"/>
    </source>
</evidence>
<evidence type="ECO:0000256" key="2">
    <source>
        <dbReference type="PIRSR" id="PIRSR006232-1"/>
    </source>
</evidence>
<dbReference type="InterPro" id="IPR012093">
    <property type="entry name" value="Pirin"/>
</dbReference>
<evidence type="ECO:0000259" key="5">
    <source>
        <dbReference type="Pfam" id="PF17954"/>
    </source>
</evidence>
<feature type="domain" description="Pirin N-terminal" evidence="4">
    <location>
        <begin position="12"/>
        <end position="118"/>
    </location>
</feature>
<dbReference type="Gene3D" id="2.60.120.10">
    <property type="entry name" value="Jelly Rolls"/>
    <property type="match status" value="2"/>
</dbReference>
<evidence type="ECO:0000256" key="1">
    <source>
        <dbReference type="ARBA" id="ARBA00008416"/>
    </source>
</evidence>
<name>A0A2W5FMD8_9BACT</name>
<keyword evidence="2" id="KW-0479">Metal-binding</keyword>
<feature type="binding site" evidence="2">
    <location>
        <position position="59"/>
    </location>
    <ligand>
        <name>Fe cation</name>
        <dbReference type="ChEBI" id="CHEBI:24875"/>
    </ligand>
</feature>
<evidence type="ECO:0008006" key="8">
    <source>
        <dbReference type="Google" id="ProtNLM"/>
    </source>
</evidence>
<evidence type="ECO:0000259" key="4">
    <source>
        <dbReference type="Pfam" id="PF02678"/>
    </source>
</evidence>
<dbReference type="PIRSF" id="PIRSF006232">
    <property type="entry name" value="Pirin"/>
    <property type="match status" value="1"/>
</dbReference>
<protein>
    <recommendedName>
        <fullName evidence="8">Pirin family protein</fullName>
    </recommendedName>
</protein>
<dbReference type="AlphaFoldDB" id="A0A2W5FMD8"/>
<evidence type="ECO:0000313" key="7">
    <source>
        <dbReference type="Proteomes" id="UP000249739"/>
    </source>
</evidence>
<evidence type="ECO:0000313" key="6">
    <source>
        <dbReference type="EMBL" id="PZP57111.1"/>
    </source>
</evidence>
<organism evidence="6 7">
    <name type="scientific">Micavibrio aeruginosavorus</name>
    <dbReference type="NCBI Taxonomy" id="349221"/>
    <lineage>
        <taxon>Bacteria</taxon>
        <taxon>Pseudomonadati</taxon>
        <taxon>Bdellovibrionota</taxon>
        <taxon>Bdellovibrionia</taxon>
        <taxon>Bdellovibrionales</taxon>
        <taxon>Pseudobdellovibrionaceae</taxon>
        <taxon>Micavibrio</taxon>
    </lineage>
</organism>
<dbReference type="InterPro" id="IPR014710">
    <property type="entry name" value="RmlC-like_jellyroll"/>
</dbReference>
<proteinExistence type="inferred from homology"/>
<sequence>MITIYPYENLGHANHGWLNARHHFSFARYVNRDRTAFGVLRVINDDIVQGSRGFAPHPHDNMEIITYVRKGAISHKDSMGNEGSTGAGDVQVMSAGSGIVHSEFNHEHEDTILYQIWIEPNEENVTPRWDAAEFPKAPIKDILPILVSGQDEHKGSNALFIHQDAAIYGGNILEGTKLTQKIKHQAYILASEGSFSVNGQILKKGDGAEVTGEKTLEIEALGDAEILIIDVPVN</sequence>
<dbReference type="EMBL" id="QFOT01000007">
    <property type="protein sequence ID" value="PZP57111.1"/>
    <property type="molecule type" value="Genomic_DNA"/>
</dbReference>
<gene>
    <name evidence="6" type="ORF">DI586_01410</name>
</gene>
<feature type="binding site" evidence="2">
    <location>
        <position position="103"/>
    </location>
    <ligand>
        <name>Fe cation</name>
        <dbReference type="ChEBI" id="CHEBI:24875"/>
    </ligand>
</feature>
<dbReference type="Pfam" id="PF17954">
    <property type="entry name" value="Pirin_C_2"/>
    <property type="match status" value="1"/>
</dbReference>
<dbReference type="PANTHER" id="PTHR43212">
    <property type="entry name" value="QUERCETIN 2,3-DIOXYGENASE"/>
    <property type="match status" value="1"/>
</dbReference>
<accession>A0A2W5FMD8</accession>
<feature type="binding site" evidence="2">
    <location>
        <position position="101"/>
    </location>
    <ligand>
        <name>Fe cation</name>
        <dbReference type="ChEBI" id="CHEBI:24875"/>
    </ligand>
</feature>
<comment type="similarity">
    <text evidence="1 3">Belongs to the pirin family.</text>
</comment>